<sequence>WRQEELKRINQSFTGAERKAALCELLEKETQIIASIGRHRDIAYVANQEAAIQAFLDK</sequence>
<feature type="non-terminal residue" evidence="1">
    <location>
        <position position="58"/>
    </location>
</feature>
<gene>
    <name evidence="1" type="ORF">P7K49_025570</name>
</gene>
<dbReference type="Proteomes" id="UP001266305">
    <property type="component" value="Unassembled WGS sequence"/>
</dbReference>
<name>A0ABQ9UHJ9_SAGOE</name>
<proteinExistence type="predicted"/>
<feature type="non-terminal residue" evidence="1">
    <location>
        <position position="1"/>
    </location>
</feature>
<dbReference type="PANTHER" id="PTHR21074:SF0">
    <property type="entry name" value="IQ AND UBIQUITIN-LIKE DOMAIN-CONTAINING PROTEIN"/>
    <property type="match status" value="1"/>
</dbReference>
<evidence type="ECO:0000313" key="2">
    <source>
        <dbReference type="Proteomes" id="UP001266305"/>
    </source>
</evidence>
<keyword evidence="2" id="KW-1185">Reference proteome</keyword>
<dbReference type="InterPro" id="IPR037695">
    <property type="entry name" value="IQUB"/>
</dbReference>
<comment type="caution">
    <text evidence="1">The sequence shown here is derived from an EMBL/GenBank/DDBJ whole genome shotgun (WGS) entry which is preliminary data.</text>
</comment>
<reference evidence="1 2" key="1">
    <citation type="submission" date="2023-05" db="EMBL/GenBank/DDBJ databases">
        <title>B98-5 Cell Line De Novo Hybrid Assembly: An Optical Mapping Approach.</title>
        <authorList>
            <person name="Kananen K."/>
            <person name="Auerbach J.A."/>
            <person name="Kautto E."/>
            <person name="Blachly J.S."/>
        </authorList>
    </citation>
    <scope>NUCLEOTIDE SEQUENCE [LARGE SCALE GENOMIC DNA]</scope>
    <source>
        <strain evidence="1">B95-8</strain>
        <tissue evidence="1">Cell line</tissue>
    </source>
</reference>
<organism evidence="1 2">
    <name type="scientific">Saguinus oedipus</name>
    <name type="common">Cotton-top tamarin</name>
    <name type="synonym">Oedipomidas oedipus</name>
    <dbReference type="NCBI Taxonomy" id="9490"/>
    <lineage>
        <taxon>Eukaryota</taxon>
        <taxon>Metazoa</taxon>
        <taxon>Chordata</taxon>
        <taxon>Craniata</taxon>
        <taxon>Vertebrata</taxon>
        <taxon>Euteleostomi</taxon>
        <taxon>Mammalia</taxon>
        <taxon>Eutheria</taxon>
        <taxon>Euarchontoglires</taxon>
        <taxon>Primates</taxon>
        <taxon>Haplorrhini</taxon>
        <taxon>Platyrrhini</taxon>
        <taxon>Cebidae</taxon>
        <taxon>Callitrichinae</taxon>
        <taxon>Saguinus</taxon>
    </lineage>
</organism>
<evidence type="ECO:0000313" key="1">
    <source>
        <dbReference type="EMBL" id="KAK2096536.1"/>
    </source>
</evidence>
<dbReference type="EMBL" id="JASSZA010000012">
    <property type="protein sequence ID" value="KAK2096536.1"/>
    <property type="molecule type" value="Genomic_DNA"/>
</dbReference>
<protein>
    <submittedName>
        <fullName evidence="1">Uncharacterized protein</fullName>
    </submittedName>
</protein>
<dbReference type="PANTHER" id="PTHR21074">
    <property type="entry name" value="IQ AND UBIQUITIN-LIKE DOMAIN-CONTAINING PROTEIN"/>
    <property type="match status" value="1"/>
</dbReference>
<accession>A0ABQ9UHJ9</accession>